<evidence type="ECO:0000313" key="2">
    <source>
        <dbReference type="Proteomes" id="UP001202550"/>
    </source>
</evidence>
<accession>A0ABT0M2X2</accession>
<protein>
    <submittedName>
        <fullName evidence="1">Uncharacterized protein</fullName>
    </submittedName>
</protein>
<keyword evidence="2" id="KW-1185">Reference proteome</keyword>
<gene>
    <name evidence="1" type="ORF">M3N55_10745</name>
</gene>
<dbReference type="Proteomes" id="UP001202550">
    <property type="component" value="Unassembled WGS sequence"/>
</dbReference>
<organism evidence="1 2">
    <name type="scientific">Roseinatronobacter domitianus</name>
    <dbReference type="NCBI Taxonomy" id="2940293"/>
    <lineage>
        <taxon>Bacteria</taxon>
        <taxon>Pseudomonadati</taxon>
        <taxon>Pseudomonadota</taxon>
        <taxon>Alphaproteobacteria</taxon>
        <taxon>Rhodobacterales</taxon>
        <taxon>Paracoccaceae</taxon>
        <taxon>Roseinatronobacter</taxon>
    </lineage>
</organism>
<proteinExistence type="predicted"/>
<sequence>MTGTEQALTILLLSRGNIHNSTLLSTLVNEYSVDPKSFVVVLFGGDTKAQKDDLPAGVEEMSWNDALSLDDAAIKAVILQSLYPANARALREFAAQTAVSYAKVGIIITDNEVDLWKSHVDKFGSLDKGHTKTITDDMKHALAKIDNFCCTYNPFGQTLEEILARPLNISDTFPIRKLLPEPTDYAVFTGRVKDEIDYLERLANRRTIMVMSKPLPYERKRVYVRDLLRFCLFGQSRYSVTVLFWERRKPWKTWDKVEYRLIMIFVAWLSPVLRRFGRPDIRIRFLPSLSRHEYMTTLLRCYALIGQRRSGVGAMTEAVRNGGQLVLERGSYNEQLFSESWKTPIVYRNNNIFQELVDTENDEVDFERVMTESRDRFWLFYASIFTVKPSD</sequence>
<name>A0ABT0M2X2_9RHOB</name>
<evidence type="ECO:0000313" key="1">
    <source>
        <dbReference type="EMBL" id="MCL1629211.1"/>
    </source>
</evidence>
<dbReference type="RefSeq" id="WP_249058685.1">
    <property type="nucleotide sequence ID" value="NZ_JALZWP010000009.1"/>
</dbReference>
<comment type="caution">
    <text evidence="1">The sequence shown here is derived from an EMBL/GenBank/DDBJ whole genome shotgun (WGS) entry which is preliminary data.</text>
</comment>
<reference evidence="1 2" key="1">
    <citation type="submission" date="2022-05" db="EMBL/GenBank/DDBJ databases">
        <title>Seasonal and diel survey of microbial diversity of the Tyrrhenian coast.</title>
        <authorList>
            <person name="Gattoni G."/>
            <person name="Corral P."/>
        </authorList>
    </citation>
    <scope>NUCLEOTIDE SEQUENCE [LARGE SCALE GENOMIC DNA]</scope>
    <source>
        <strain evidence="1 2">V10</strain>
    </source>
</reference>
<dbReference type="EMBL" id="JALZWP010000009">
    <property type="protein sequence ID" value="MCL1629211.1"/>
    <property type="molecule type" value="Genomic_DNA"/>
</dbReference>